<reference evidence="2 3" key="1">
    <citation type="journal article" date="2018" name="Aquat. Microb. Ecol.">
        <title>Gammaproteobacterial methanotrophs dominate.</title>
        <authorList>
            <person name="Rissanen A.J."/>
            <person name="Saarenheimo J."/>
            <person name="Tiirola M."/>
            <person name="Peura S."/>
            <person name="Aalto S.L."/>
            <person name="Karvinen A."/>
            <person name="Nykanen H."/>
        </authorList>
    </citation>
    <scope>NUCLEOTIDE SEQUENCE [LARGE SCALE GENOMIC DNA]</scope>
    <source>
        <strain evidence="2">AMbin10</strain>
    </source>
</reference>
<evidence type="ECO:0000259" key="1">
    <source>
        <dbReference type="PROSITE" id="PS50801"/>
    </source>
</evidence>
<evidence type="ECO:0000313" key="3">
    <source>
        <dbReference type="Proteomes" id="UP000249396"/>
    </source>
</evidence>
<organism evidence="2 3">
    <name type="scientific">Candidatus Methylumidiphilus alinenensis</name>
    <dbReference type="NCBI Taxonomy" id="2202197"/>
    <lineage>
        <taxon>Bacteria</taxon>
        <taxon>Pseudomonadati</taxon>
        <taxon>Pseudomonadota</taxon>
        <taxon>Gammaproteobacteria</taxon>
        <taxon>Methylococcales</taxon>
        <taxon>Candidatus Methylumidiphilus</taxon>
    </lineage>
</organism>
<evidence type="ECO:0000313" key="2">
    <source>
        <dbReference type="EMBL" id="PZN72442.1"/>
    </source>
</evidence>
<dbReference type="InterPro" id="IPR058548">
    <property type="entry name" value="MlaB-like_STAS"/>
</dbReference>
<dbReference type="Pfam" id="PF13466">
    <property type="entry name" value="STAS_2"/>
    <property type="match status" value="1"/>
</dbReference>
<dbReference type="InterPro" id="IPR002645">
    <property type="entry name" value="STAS_dom"/>
</dbReference>
<sequence>MKSAKSLFEISQVDSERFKLVGELSFVSVQEAMKKGAKLFVLPANKMVFDLAGITKADSAGLALLLEWLRLASLSGVDLHYVNLPRQLMAMAHVAGVDEILVID</sequence>
<gene>
    <name evidence="2" type="ORF">DM484_24510</name>
</gene>
<dbReference type="SUPFAM" id="SSF52091">
    <property type="entry name" value="SpoIIaa-like"/>
    <property type="match status" value="1"/>
</dbReference>
<dbReference type="PROSITE" id="PS50801">
    <property type="entry name" value="STAS"/>
    <property type="match status" value="1"/>
</dbReference>
<dbReference type="InterPro" id="IPR036513">
    <property type="entry name" value="STAS_dom_sf"/>
</dbReference>
<dbReference type="Gene3D" id="3.30.750.24">
    <property type="entry name" value="STAS domain"/>
    <property type="match status" value="1"/>
</dbReference>
<name>A0A2W4QK01_9GAMM</name>
<protein>
    <submittedName>
        <fullName evidence="2">Sulfate transporter</fullName>
    </submittedName>
</protein>
<dbReference type="EMBL" id="QJPH01000487">
    <property type="protein sequence ID" value="PZN72442.1"/>
    <property type="molecule type" value="Genomic_DNA"/>
</dbReference>
<dbReference type="Proteomes" id="UP000249396">
    <property type="component" value="Unassembled WGS sequence"/>
</dbReference>
<feature type="domain" description="STAS" evidence="1">
    <location>
        <begin position="18"/>
        <end position="104"/>
    </location>
</feature>
<proteinExistence type="predicted"/>
<dbReference type="AlphaFoldDB" id="A0A2W4QK01"/>
<accession>A0A2W4QK01</accession>
<comment type="caution">
    <text evidence="2">The sequence shown here is derived from an EMBL/GenBank/DDBJ whole genome shotgun (WGS) entry which is preliminary data.</text>
</comment>